<feature type="transmembrane region" description="Helical" evidence="1">
    <location>
        <begin position="46"/>
        <end position="70"/>
    </location>
</feature>
<dbReference type="RefSeq" id="WP_126272300.1">
    <property type="nucleotide sequence ID" value="NZ_CP034463.1"/>
</dbReference>
<keyword evidence="1" id="KW-1133">Transmembrane helix</keyword>
<proteinExistence type="predicted"/>
<dbReference type="EMBL" id="CP034463">
    <property type="protein sequence ID" value="AZP18119.1"/>
    <property type="molecule type" value="Genomic_DNA"/>
</dbReference>
<dbReference type="Proteomes" id="UP000280197">
    <property type="component" value="Chromosome"/>
</dbReference>
<reference evidence="2 3" key="1">
    <citation type="submission" date="2018-12" db="EMBL/GenBank/DDBJ databases">
        <authorList>
            <person name="Li K."/>
        </authorList>
    </citation>
    <scope>NUCLEOTIDE SEQUENCE [LARGE SCALE GENOMIC DNA]</scope>
    <source>
        <strain evidence="3">CR22</strain>
    </source>
</reference>
<keyword evidence="1" id="KW-0812">Transmembrane</keyword>
<sequence length="167" mass="17376">MALLNLLFVLVAAVVSFALAGYGFARLAERGVWRGDPDALLRGLGALFGAVAAGLCAWGLLIVVGAVLTAEDGGTDSAPPQSCRTAGWWERHQRGVEIVDHSVSYLPLGFVCETSDGGSYDNGDVPGYLNPALLGFALAGAGCAISAGYVSEVRARRQHRDRAGEAQ</sequence>
<gene>
    <name evidence="2" type="ORF">EJC51_19710</name>
</gene>
<protein>
    <submittedName>
        <fullName evidence="2">Uncharacterized protein</fullName>
    </submittedName>
</protein>
<dbReference type="AlphaFoldDB" id="A0A3S9I197"/>
<evidence type="ECO:0000313" key="2">
    <source>
        <dbReference type="EMBL" id="AZP18119.1"/>
    </source>
</evidence>
<organism evidence="2 3">
    <name type="scientific">Streptomyces aquilus</name>
    <dbReference type="NCBI Taxonomy" id="2548456"/>
    <lineage>
        <taxon>Bacteria</taxon>
        <taxon>Bacillati</taxon>
        <taxon>Actinomycetota</taxon>
        <taxon>Actinomycetes</taxon>
        <taxon>Kitasatosporales</taxon>
        <taxon>Streptomycetaceae</taxon>
        <taxon>Streptomyces</taxon>
    </lineage>
</organism>
<feature type="transmembrane region" description="Helical" evidence="1">
    <location>
        <begin position="6"/>
        <end position="25"/>
    </location>
</feature>
<evidence type="ECO:0000256" key="1">
    <source>
        <dbReference type="SAM" id="Phobius"/>
    </source>
</evidence>
<evidence type="ECO:0000313" key="3">
    <source>
        <dbReference type="Proteomes" id="UP000280197"/>
    </source>
</evidence>
<name>A0A3S9I197_9ACTN</name>
<dbReference type="KEGG" id="saqu:EJC51_19710"/>
<keyword evidence="3" id="KW-1185">Reference proteome</keyword>
<accession>A0A3S9I197</accession>
<keyword evidence="1" id="KW-0472">Membrane</keyword>
<feature type="transmembrane region" description="Helical" evidence="1">
    <location>
        <begin position="128"/>
        <end position="150"/>
    </location>
</feature>